<organism evidence="1 2">
    <name type="scientific">Hassallia byssoidea VB512170</name>
    <dbReference type="NCBI Taxonomy" id="1304833"/>
    <lineage>
        <taxon>Bacteria</taxon>
        <taxon>Bacillati</taxon>
        <taxon>Cyanobacteriota</taxon>
        <taxon>Cyanophyceae</taxon>
        <taxon>Nostocales</taxon>
        <taxon>Tolypothrichaceae</taxon>
        <taxon>Hassallia</taxon>
    </lineage>
</organism>
<protein>
    <submittedName>
        <fullName evidence="1">Uncharacterized protein</fullName>
    </submittedName>
</protein>
<comment type="caution">
    <text evidence="1">The sequence shown here is derived from an EMBL/GenBank/DDBJ whole genome shotgun (WGS) entry which is preliminary data.</text>
</comment>
<keyword evidence="2" id="KW-1185">Reference proteome</keyword>
<evidence type="ECO:0000313" key="2">
    <source>
        <dbReference type="Proteomes" id="UP000031549"/>
    </source>
</evidence>
<evidence type="ECO:0000313" key="1">
    <source>
        <dbReference type="EMBL" id="NEU77153.1"/>
    </source>
</evidence>
<sequence>MKIFQHFPFPLSPFPLFKGHGASSLCEIRDRFFLFPLPIKQLPIAHYPLPITHYPLPIPLSSQDPQIVCV</sequence>
<reference evidence="1 2" key="1">
    <citation type="journal article" date="2015" name="Genome Announc.">
        <title>Draft Genome Sequence of Cyanobacterium Hassallia byssoidea Strain VB512170, Isolated from Monuments in India.</title>
        <authorList>
            <person name="Singh D."/>
            <person name="Chandrababunaidu M.M."/>
            <person name="Panda A."/>
            <person name="Sen D."/>
            <person name="Bhattacharyya S."/>
            <person name="Adhikary S.P."/>
            <person name="Tripathy S."/>
        </authorList>
    </citation>
    <scope>NUCLEOTIDE SEQUENCE [LARGE SCALE GENOMIC DNA]</scope>
    <source>
        <strain evidence="1 2">VB512170</strain>
    </source>
</reference>
<name>A0A846HJI9_9CYAN</name>
<proteinExistence type="predicted"/>
<dbReference type="AlphaFoldDB" id="A0A846HJI9"/>
<accession>A0A846HJI9</accession>
<dbReference type="Proteomes" id="UP000031549">
    <property type="component" value="Unassembled WGS sequence"/>
</dbReference>
<dbReference type="EMBL" id="JTCM02000157">
    <property type="protein sequence ID" value="NEU77153.1"/>
    <property type="molecule type" value="Genomic_DNA"/>
</dbReference>
<gene>
    <name evidence="1" type="ORF">PI95_032800</name>
</gene>